<organism evidence="1 2">
    <name type="scientific">Georgenia alba</name>
    <dbReference type="NCBI Taxonomy" id="2233858"/>
    <lineage>
        <taxon>Bacteria</taxon>
        <taxon>Bacillati</taxon>
        <taxon>Actinomycetota</taxon>
        <taxon>Actinomycetes</taxon>
        <taxon>Micrococcales</taxon>
        <taxon>Bogoriellaceae</taxon>
        <taxon>Georgenia</taxon>
    </lineage>
</organism>
<dbReference type="SUPFAM" id="SSF52540">
    <property type="entry name" value="P-loop containing nucleoside triphosphate hydrolases"/>
    <property type="match status" value="1"/>
</dbReference>
<evidence type="ECO:0000313" key="2">
    <source>
        <dbReference type="Proteomes" id="UP001596455"/>
    </source>
</evidence>
<evidence type="ECO:0000313" key="1">
    <source>
        <dbReference type="EMBL" id="MFC7404469.1"/>
    </source>
</evidence>
<dbReference type="Gene3D" id="3.40.50.300">
    <property type="entry name" value="P-loop containing nucleotide triphosphate hydrolases"/>
    <property type="match status" value="1"/>
</dbReference>
<gene>
    <name evidence="1" type="ORF">ACFQQL_05065</name>
</gene>
<evidence type="ECO:0008006" key="3">
    <source>
        <dbReference type="Google" id="ProtNLM"/>
    </source>
</evidence>
<dbReference type="InterPro" id="IPR027417">
    <property type="entry name" value="P-loop_NTPase"/>
</dbReference>
<keyword evidence="2" id="KW-1185">Reference proteome</keyword>
<sequence>MHRSGTSVVTGVLDRLGLDGGPRDLMLDGDRFNADGYWEQRPLVELHRAILRRERGFASAPPKEPMWYSARSRELAARGIDQVLSVFADRPWFLKDPAHCLLLDLWDDHRGLGDLAVVVSRAPRHVARSLRHRNRYSEAMALGLWERYSRATLGNLAGRACHFVRYEDLLEDPHGTVADLAATLNEVFGMDLGPEIVTHAAELVRPSDRASSSSATAVANAPLAREQSELDEILTGLRGYHRRFGGVVLPAPSSVGVRALERRRRLLLLATSVVTLDLDRSARLDRRGR</sequence>
<dbReference type="RefSeq" id="WP_382391889.1">
    <property type="nucleotide sequence ID" value="NZ_JBHTCQ010000001.1"/>
</dbReference>
<reference evidence="2" key="1">
    <citation type="journal article" date="2019" name="Int. J. Syst. Evol. Microbiol.">
        <title>The Global Catalogue of Microorganisms (GCM) 10K type strain sequencing project: providing services to taxonomists for standard genome sequencing and annotation.</title>
        <authorList>
            <consortium name="The Broad Institute Genomics Platform"/>
            <consortium name="The Broad Institute Genome Sequencing Center for Infectious Disease"/>
            <person name="Wu L."/>
            <person name="Ma J."/>
        </authorList>
    </citation>
    <scope>NUCLEOTIDE SEQUENCE [LARGE SCALE GENOMIC DNA]</scope>
    <source>
        <strain evidence="2">JCM 1490</strain>
    </source>
</reference>
<dbReference type="Proteomes" id="UP001596455">
    <property type="component" value="Unassembled WGS sequence"/>
</dbReference>
<dbReference type="EMBL" id="JBHTCQ010000001">
    <property type="protein sequence ID" value="MFC7404469.1"/>
    <property type="molecule type" value="Genomic_DNA"/>
</dbReference>
<accession>A0ABW2Q4P5</accession>
<comment type="caution">
    <text evidence="1">The sequence shown here is derived from an EMBL/GenBank/DDBJ whole genome shotgun (WGS) entry which is preliminary data.</text>
</comment>
<name>A0ABW2Q4P5_9MICO</name>
<protein>
    <recommendedName>
        <fullName evidence="3">Sulfotransferase family protein</fullName>
    </recommendedName>
</protein>
<proteinExistence type="predicted"/>